<name>A0A4R5A879_9ACTN</name>
<dbReference type="SUPFAM" id="SSF54593">
    <property type="entry name" value="Glyoxalase/Bleomycin resistance protein/Dihydroxybiphenyl dioxygenase"/>
    <property type="match status" value="1"/>
</dbReference>
<accession>A0A4R5A879</accession>
<evidence type="ECO:0000313" key="2">
    <source>
        <dbReference type="EMBL" id="TDD66864.1"/>
    </source>
</evidence>
<feature type="domain" description="Glyoxalase/fosfomycin resistance/dioxygenase" evidence="1">
    <location>
        <begin position="7"/>
        <end position="34"/>
    </location>
</feature>
<proteinExistence type="predicted"/>
<dbReference type="AlphaFoldDB" id="A0A4R5A879"/>
<dbReference type="Proteomes" id="UP000295578">
    <property type="component" value="Unassembled WGS sequence"/>
</dbReference>
<protein>
    <submittedName>
        <fullName evidence="2">VOC family protein</fullName>
    </submittedName>
</protein>
<dbReference type="Gene3D" id="3.10.180.10">
    <property type="entry name" value="2,3-Dihydroxybiphenyl 1,2-Dioxygenase, domain 1"/>
    <property type="match status" value="1"/>
</dbReference>
<sequence length="55" mass="5941">MTETVLVRYIVRDVDAAIGFYTGLLGFEVVMHPAETFAMLGRGALRLALSAPSGR</sequence>
<reference evidence="2 3" key="1">
    <citation type="submission" date="2019-03" db="EMBL/GenBank/DDBJ databases">
        <title>Draft genome sequences of novel Actinobacteria.</title>
        <authorList>
            <person name="Sahin N."/>
            <person name="Ay H."/>
            <person name="Saygin H."/>
        </authorList>
    </citation>
    <scope>NUCLEOTIDE SEQUENCE [LARGE SCALE GENOMIC DNA]</scope>
    <source>
        <strain evidence="2 3">DSM 45941</strain>
    </source>
</reference>
<dbReference type="InterPro" id="IPR029068">
    <property type="entry name" value="Glyas_Bleomycin-R_OHBP_Dase"/>
</dbReference>
<feature type="non-terminal residue" evidence="2">
    <location>
        <position position="55"/>
    </location>
</feature>
<evidence type="ECO:0000313" key="3">
    <source>
        <dbReference type="Proteomes" id="UP000295578"/>
    </source>
</evidence>
<comment type="caution">
    <text evidence="2">The sequence shown here is derived from an EMBL/GenBank/DDBJ whole genome shotgun (WGS) entry which is preliminary data.</text>
</comment>
<keyword evidence="3" id="KW-1185">Reference proteome</keyword>
<dbReference type="InterPro" id="IPR004360">
    <property type="entry name" value="Glyas_Fos-R_dOase_dom"/>
</dbReference>
<evidence type="ECO:0000259" key="1">
    <source>
        <dbReference type="Pfam" id="PF00903"/>
    </source>
</evidence>
<organism evidence="2 3">
    <name type="scientific">Actinomadura darangshiensis</name>
    <dbReference type="NCBI Taxonomy" id="705336"/>
    <lineage>
        <taxon>Bacteria</taxon>
        <taxon>Bacillati</taxon>
        <taxon>Actinomycetota</taxon>
        <taxon>Actinomycetes</taxon>
        <taxon>Streptosporangiales</taxon>
        <taxon>Thermomonosporaceae</taxon>
        <taxon>Actinomadura</taxon>
    </lineage>
</organism>
<dbReference type="EMBL" id="SMKY01000299">
    <property type="protein sequence ID" value="TDD66864.1"/>
    <property type="molecule type" value="Genomic_DNA"/>
</dbReference>
<gene>
    <name evidence="2" type="ORF">E1293_38630</name>
</gene>
<dbReference type="Pfam" id="PF00903">
    <property type="entry name" value="Glyoxalase"/>
    <property type="match status" value="1"/>
</dbReference>